<evidence type="ECO:0000313" key="11">
    <source>
        <dbReference type="Proteomes" id="UP000225706"/>
    </source>
</evidence>
<proteinExistence type="inferred from homology"/>
<protein>
    <submittedName>
        <fullName evidence="10">Polyubiquitin-C</fullName>
    </submittedName>
</protein>
<evidence type="ECO:0000256" key="2">
    <source>
        <dbReference type="ARBA" id="ARBA00004496"/>
    </source>
</evidence>
<keyword evidence="7" id="KW-0833">Ubl conjugation pathway</keyword>
<sequence length="1069" mass="120274">MSASPDPDGVLRSSKGRDNFQRMARMLICGGTVLLREVFDTRCPPSNLPTTLQNPATVKLLKAAKLTKPQWDCLYPSPGVYGKSTDFDITLLFRLLRTICSLTPPTAGWDCLPAGTDHSFEADLARIKYYRNLVYGHVNENMEITDDEFLVFWREISEALVRIAGQFSPSKATEWQNAIDAFLEDPLTVEDKRHEQELQRWYQNDTEVKEIIESSMKHLQKEIEYLGQEVRDEAQCIRDHLGGEVKTTTQEVQRLGQEVREEALSIKHQLGEKVESTAQEVQRLSQVVGDEAQGIKDQLKMCGRRNSSAGVKIRMQIDCETIPDPRRETSGTVTIATQGTQAGDKELAVTGTSGRTALDTQDTQAGRLEKVVTGVKRKAEEPPASAGLQLAGKTEGVEEAGVKSDVVPNAQEVMNFIGLKYFKVVDPTKQEELNGFLKYMTDVRKVLVLDAQTGSLILTVLCTSLEILDALWHDYCTGHLNDMAQKYLVTKDVLKEFDLTELKLTTAIQKEDYMAARKFFVQGSDHGLTSSSSISIGSESTSCEKLHSITLGTLKKVSVDLPESRLQNSKGVPDDIRDLKGELEGALLPKTFSRLSRQIGKILIQPQVGNTITLEGSNSLDTIEQVKSRIHVMKGIPPEQQRLIFYGKQLEDNRTLGDYNVTKGARLHLKSRLRGGMLIYVKTLTGETITLEVEPSDSIENVKTKIHDREGIPPDQQRLICAGKQLEDGRTLSDYNIQRESTLHTVLRLRGGMQIFVKTLTGKIITLEVEPADSIETVKMKVQDKEGIPPSQQYLFFRRQELQDHKTLGCYNVQTESTLHLRLEDELGKILIQVEFPKGRKIYFDVLPSDDFKSVKRIIYDREGIPIDQQRLSLVGKEIKVDHRPLSEYDNQIELALRLDVKQQNEGFLLHLKTQSGKTKITMEAVSGDTVQDVKRKTMEEIGIPANQLQLMFDDRELEDEQRTLKSYHITSDSTIELLIRRTQGNAMHIYVKMQNGIRVVVDVSPEDTITDLKEKLKEMIGTPVNKQLITFGDTKLEGDKKLNDFGVEHGSTVFLITSSDTHKKCIVM</sequence>
<reference evidence="11" key="1">
    <citation type="journal article" date="2017" name="bioRxiv">
        <title>Comparative analysis of the genomes of Stylophora pistillata and Acropora digitifera provides evidence for extensive differences between species of corals.</title>
        <authorList>
            <person name="Voolstra C.R."/>
            <person name="Li Y."/>
            <person name="Liew Y.J."/>
            <person name="Baumgarten S."/>
            <person name="Zoccola D."/>
            <person name="Flot J.-F."/>
            <person name="Tambutte S."/>
            <person name="Allemand D."/>
            <person name="Aranda M."/>
        </authorList>
    </citation>
    <scope>NUCLEOTIDE SEQUENCE [LARGE SCALE GENOMIC DNA]</scope>
</reference>
<evidence type="ECO:0000256" key="3">
    <source>
        <dbReference type="ARBA" id="ARBA00008430"/>
    </source>
</evidence>
<keyword evidence="4" id="KW-0963">Cytoplasm</keyword>
<dbReference type="InterPro" id="IPR019956">
    <property type="entry name" value="Ubiquitin_dom"/>
</dbReference>
<evidence type="ECO:0000256" key="6">
    <source>
        <dbReference type="ARBA" id="ARBA00022737"/>
    </source>
</evidence>
<feature type="domain" description="Ubiquitin-like" evidence="9">
    <location>
        <begin position="677"/>
        <end position="752"/>
    </location>
</feature>
<dbReference type="SMART" id="SM00213">
    <property type="entry name" value="UBQ"/>
    <property type="match status" value="6"/>
</dbReference>
<dbReference type="STRING" id="50429.A0A2B4RRY4"/>
<dbReference type="CDD" id="cd01803">
    <property type="entry name" value="Ubl_ubiquitin"/>
    <property type="match status" value="1"/>
</dbReference>
<evidence type="ECO:0000256" key="5">
    <source>
        <dbReference type="ARBA" id="ARBA00022499"/>
    </source>
</evidence>
<dbReference type="PANTHER" id="PTHR10666">
    <property type="entry name" value="UBIQUITIN"/>
    <property type="match status" value="1"/>
</dbReference>
<dbReference type="AlphaFoldDB" id="A0A2B4RRY4"/>
<comment type="caution">
    <text evidence="10">The sequence shown here is derived from an EMBL/GenBank/DDBJ whole genome shotgun (WGS) entry which is preliminary data.</text>
</comment>
<dbReference type="Pfam" id="PF00240">
    <property type="entry name" value="ubiquitin"/>
    <property type="match status" value="6"/>
</dbReference>
<feature type="domain" description="Ubiquitin-like" evidence="9">
    <location>
        <begin position="753"/>
        <end position="828"/>
    </location>
</feature>
<dbReference type="InterPro" id="IPR050158">
    <property type="entry name" value="Ubiquitin_ubiquitin-like"/>
</dbReference>
<keyword evidence="5" id="KW-1017">Isopeptide bond</keyword>
<dbReference type="PRINTS" id="PR00348">
    <property type="entry name" value="UBIQUITIN"/>
</dbReference>
<dbReference type="InterPro" id="IPR041249">
    <property type="entry name" value="HEPN_DZIP3"/>
</dbReference>
<feature type="domain" description="Ubiquitin-like" evidence="9">
    <location>
        <begin position="988"/>
        <end position="1057"/>
    </location>
</feature>
<evidence type="ECO:0000256" key="7">
    <source>
        <dbReference type="ARBA" id="ARBA00022786"/>
    </source>
</evidence>
<dbReference type="CDD" id="cd17039">
    <property type="entry name" value="Ubl_ubiquitin_like"/>
    <property type="match status" value="3"/>
</dbReference>
<feature type="domain" description="Ubiquitin-like" evidence="9">
    <location>
        <begin position="830"/>
        <end position="906"/>
    </location>
</feature>
<dbReference type="GO" id="GO:0005737">
    <property type="term" value="C:cytoplasm"/>
    <property type="evidence" value="ECO:0007669"/>
    <property type="project" value="UniProtKB-SubCell"/>
</dbReference>
<comment type="subcellular location">
    <subcellularLocation>
        <location evidence="2">Cytoplasm</location>
    </subcellularLocation>
    <subcellularLocation>
        <location evidence="1">Nucleus</location>
    </subcellularLocation>
</comment>
<keyword evidence="11" id="KW-1185">Reference proteome</keyword>
<dbReference type="SUPFAM" id="SSF54236">
    <property type="entry name" value="Ubiquitin-like"/>
    <property type="match status" value="6"/>
</dbReference>
<keyword evidence="6" id="KW-0677">Repeat</keyword>
<dbReference type="PROSITE" id="PS50053">
    <property type="entry name" value="UBIQUITIN_2"/>
    <property type="match status" value="6"/>
</dbReference>
<dbReference type="InterPro" id="IPR000626">
    <property type="entry name" value="Ubiquitin-like_dom"/>
</dbReference>
<dbReference type="Gene3D" id="3.10.20.90">
    <property type="entry name" value="Phosphatidylinositol 3-kinase Catalytic Subunit, Chain A, domain 1"/>
    <property type="match status" value="6"/>
</dbReference>
<dbReference type="GO" id="GO:0005634">
    <property type="term" value="C:nucleus"/>
    <property type="evidence" value="ECO:0007669"/>
    <property type="project" value="UniProtKB-SubCell"/>
</dbReference>
<evidence type="ECO:0000256" key="8">
    <source>
        <dbReference type="ARBA" id="ARBA00023242"/>
    </source>
</evidence>
<evidence type="ECO:0000259" key="9">
    <source>
        <dbReference type="PROSITE" id="PS50053"/>
    </source>
</evidence>
<dbReference type="OrthoDB" id="428577at2759"/>
<feature type="domain" description="Ubiquitin-like" evidence="9">
    <location>
        <begin position="621"/>
        <end position="676"/>
    </location>
</feature>
<gene>
    <name evidence="10" type="primary">UBC</name>
    <name evidence="10" type="ORF">AWC38_SpisGene16296</name>
</gene>
<evidence type="ECO:0000313" key="10">
    <source>
        <dbReference type="EMBL" id="PFX19310.1"/>
    </source>
</evidence>
<comment type="similarity">
    <text evidence="3">Belongs to the ubiquitin family.</text>
</comment>
<dbReference type="Pfam" id="PF18738">
    <property type="entry name" value="HEPN_DZIP3"/>
    <property type="match status" value="1"/>
</dbReference>
<dbReference type="InterPro" id="IPR029071">
    <property type="entry name" value="Ubiquitin-like_domsf"/>
</dbReference>
<keyword evidence="8" id="KW-0539">Nucleus</keyword>
<dbReference type="FunFam" id="3.10.20.90:FF:000009">
    <property type="entry name" value="Ubiquitin-60S ribosomal protein"/>
    <property type="match status" value="1"/>
</dbReference>
<organism evidence="10 11">
    <name type="scientific">Stylophora pistillata</name>
    <name type="common">Smooth cauliflower coral</name>
    <dbReference type="NCBI Taxonomy" id="50429"/>
    <lineage>
        <taxon>Eukaryota</taxon>
        <taxon>Metazoa</taxon>
        <taxon>Cnidaria</taxon>
        <taxon>Anthozoa</taxon>
        <taxon>Hexacorallia</taxon>
        <taxon>Scleractinia</taxon>
        <taxon>Astrocoeniina</taxon>
        <taxon>Pocilloporidae</taxon>
        <taxon>Stylophora</taxon>
    </lineage>
</organism>
<dbReference type="EMBL" id="LSMT01000367">
    <property type="protein sequence ID" value="PFX19310.1"/>
    <property type="molecule type" value="Genomic_DNA"/>
</dbReference>
<dbReference type="Proteomes" id="UP000225706">
    <property type="component" value="Unassembled WGS sequence"/>
</dbReference>
<dbReference type="FunFam" id="3.10.20.90:FF:000160">
    <property type="entry name" value="Polyubiquitin-C"/>
    <property type="match status" value="1"/>
</dbReference>
<dbReference type="Gene3D" id="1.20.120.20">
    <property type="entry name" value="Apolipoprotein"/>
    <property type="match status" value="1"/>
</dbReference>
<feature type="domain" description="Ubiquitin-like" evidence="9">
    <location>
        <begin position="908"/>
        <end position="985"/>
    </location>
</feature>
<accession>A0A2B4RRY4</accession>
<evidence type="ECO:0000256" key="4">
    <source>
        <dbReference type="ARBA" id="ARBA00022490"/>
    </source>
</evidence>
<evidence type="ECO:0000256" key="1">
    <source>
        <dbReference type="ARBA" id="ARBA00004123"/>
    </source>
</evidence>
<name>A0A2B4RRY4_STYPI</name>